<feature type="signal peptide" evidence="3">
    <location>
        <begin position="1"/>
        <end position="26"/>
    </location>
</feature>
<dbReference type="InterPro" id="IPR050261">
    <property type="entry name" value="FrsA_esterase"/>
</dbReference>
<dbReference type="SUPFAM" id="SSF53474">
    <property type="entry name" value="alpha/beta-Hydrolases"/>
    <property type="match status" value="1"/>
</dbReference>
<dbReference type="GO" id="GO:0052689">
    <property type="term" value="F:carboxylic ester hydrolase activity"/>
    <property type="evidence" value="ECO:0007669"/>
    <property type="project" value="UniProtKB-ARBA"/>
</dbReference>
<keyword evidence="3" id="KW-0732">Signal</keyword>
<feature type="chain" id="PRO_5020388369" evidence="3">
    <location>
        <begin position="27"/>
        <end position="285"/>
    </location>
</feature>
<evidence type="ECO:0000256" key="3">
    <source>
        <dbReference type="SAM" id="SignalP"/>
    </source>
</evidence>
<protein>
    <submittedName>
        <fullName evidence="5">Alpha/beta hydrolase family protein</fullName>
    </submittedName>
</protein>
<proteinExistence type="inferred from homology"/>
<sequence length="285" mass="30167">MRKFRYLAGMAVAAAAVLVTPTVAHGDVSAYVHGPDPTESSIEASRGTYATAQTTVSRTAAVGFGGGTIYYPTTTAEGTFGAVAISPGFTATQSSISWFGPRLASFGFVVFTIDTNSTLDQPSSRGDQLLAALDYLTDRSSVRTRVDASRLAVAGHSMGGGGTLAAAAEDGTLKAGVPLAPYNTDKTWSEVRTPMLIMGGQSDTVAPVSSHSIPFYNSLGSTEKGYLELRGASHFFPNSANTTVAKYMISWLKRWVDDDTRYDQFLCPVPNDSTISQYRGTCPHS</sequence>
<evidence type="ECO:0000313" key="6">
    <source>
        <dbReference type="Proteomes" id="UP000294927"/>
    </source>
</evidence>
<feature type="domain" description="PET hydrolase/cutinase-like" evidence="4">
    <location>
        <begin position="29"/>
        <end position="283"/>
    </location>
</feature>
<dbReference type="AlphaFoldDB" id="A0A4R7W3C4"/>
<evidence type="ECO:0000313" key="5">
    <source>
        <dbReference type="EMBL" id="TDV57143.1"/>
    </source>
</evidence>
<accession>A0A4R7W3C4</accession>
<keyword evidence="2 5" id="KW-0378">Hydrolase</keyword>
<evidence type="ECO:0000259" key="4">
    <source>
        <dbReference type="Pfam" id="PF12740"/>
    </source>
</evidence>
<dbReference type="PANTHER" id="PTHR22946">
    <property type="entry name" value="DIENELACTONE HYDROLASE DOMAIN-CONTAINING PROTEIN-RELATED"/>
    <property type="match status" value="1"/>
</dbReference>
<comment type="caution">
    <text evidence="5">The sequence shown here is derived from an EMBL/GenBank/DDBJ whole genome shotgun (WGS) entry which is preliminary data.</text>
</comment>
<dbReference type="Gene3D" id="3.40.50.1820">
    <property type="entry name" value="alpha/beta hydrolase"/>
    <property type="match status" value="1"/>
</dbReference>
<name>A0A4R7W3C4_9PSEU</name>
<dbReference type="OrthoDB" id="1466228at2"/>
<dbReference type="RefSeq" id="WP_133900478.1">
    <property type="nucleotide sequence ID" value="NZ_SOCP01000001.1"/>
</dbReference>
<organism evidence="5 6">
    <name type="scientific">Actinophytocola oryzae</name>
    <dbReference type="NCBI Taxonomy" id="502181"/>
    <lineage>
        <taxon>Bacteria</taxon>
        <taxon>Bacillati</taxon>
        <taxon>Actinomycetota</taxon>
        <taxon>Actinomycetes</taxon>
        <taxon>Pseudonocardiales</taxon>
        <taxon>Pseudonocardiaceae</taxon>
    </lineage>
</organism>
<evidence type="ECO:0000256" key="1">
    <source>
        <dbReference type="ARBA" id="ARBA00008645"/>
    </source>
</evidence>
<dbReference type="Pfam" id="PF12740">
    <property type="entry name" value="PETase"/>
    <property type="match status" value="1"/>
</dbReference>
<comment type="similarity">
    <text evidence="1">Belongs to the AB hydrolase superfamily.</text>
</comment>
<dbReference type="InterPro" id="IPR041127">
    <property type="entry name" value="PET_hydrolase/cutinase-like"/>
</dbReference>
<reference evidence="5 6" key="1">
    <citation type="submission" date="2019-03" db="EMBL/GenBank/DDBJ databases">
        <title>Genomic Encyclopedia of Archaeal and Bacterial Type Strains, Phase II (KMG-II): from individual species to whole genera.</title>
        <authorList>
            <person name="Goeker M."/>
        </authorList>
    </citation>
    <scope>NUCLEOTIDE SEQUENCE [LARGE SCALE GENOMIC DNA]</scope>
    <source>
        <strain evidence="5 6">DSM 45499</strain>
    </source>
</reference>
<dbReference type="InterPro" id="IPR029058">
    <property type="entry name" value="AB_hydrolase_fold"/>
</dbReference>
<dbReference type="Proteomes" id="UP000294927">
    <property type="component" value="Unassembled WGS sequence"/>
</dbReference>
<dbReference type="PANTHER" id="PTHR22946:SF9">
    <property type="entry name" value="POLYKETIDE TRANSFERASE AF380"/>
    <property type="match status" value="1"/>
</dbReference>
<dbReference type="EMBL" id="SOCP01000001">
    <property type="protein sequence ID" value="TDV57143.1"/>
    <property type="molecule type" value="Genomic_DNA"/>
</dbReference>
<evidence type="ECO:0000256" key="2">
    <source>
        <dbReference type="ARBA" id="ARBA00022801"/>
    </source>
</evidence>
<gene>
    <name evidence="5" type="ORF">CLV71_10114</name>
</gene>
<keyword evidence="6" id="KW-1185">Reference proteome</keyword>